<evidence type="ECO:0000313" key="1">
    <source>
        <dbReference type="EMBL" id="JAI04146.1"/>
    </source>
</evidence>
<sequence length="55" mass="6059">MTHTILVFKCIAHGSVLISSRPGVWPLITNPNGNYLLYTAKTVQTCHTKICLLCS</sequence>
<dbReference type="EMBL" id="GBXM01004432">
    <property type="protein sequence ID" value="JAI04146.1"/>
    <property type="molecule type" value="Transcribed_RNA"/>
</dbReference>
<proteinExistence type="predicted"/>
<organism evidence="1">
    <name type="scientific">Anguilla anguilla</name>
    <name type="common">European freshwater eel</name>
    <name type="synonym">Muraena anguilla</name>
    <dbReference type="NCBI Taxonomy" id="7936"/>
    <lineage>
        <taxon>Eukaryota</taxon>
        <taxon>Metazoa</taxon>
        <taxon>Chordata</taxon>
        <taxon>Craniata</taxon>
        <taxon>Vertebrata</taxon>
        <taxon>Euteleostomi</taxon>
        <taxon>Actinopterygii</taxon>
        <taxon>Neopterygii</taxon>
        <taxon>Teleostei</taxon>
        <taxon>Anguilliformes</taxon>
        <taxon>Anguillidae</taxon>
        <taxon>Anguilla</taxon>
    </lineage>
</organism>
<accession>A0A0E9XQL3</accession>
<reference evidence="1" key="1">
    <citation type="submission" date="2014-11" db="EMBL/GenBank/DDBJ databases">
        <authorList>
            <person name="Amaro Gonzalez C."/>
        </authorList>
    </citation>
    <scope>NUCLEOTIDE SEQUENCE</scope>
</reference>
<name>A0A0E9XQL3_ANGAN</name>
<dbReference type="AlphaFoldDB" id="A0A0E9XQL3"/>
<protein>
    <submittedName>
        <fullName evidence="1">Uncharacterized protein</fullName>
    </submittedName>
</protein>
<reference evidence="1" key="2">
    <citation type="journal article" date="2015" name="Fish Shellfish Immunol.">
        <title>Early steps in the European eel (Anguilla anguilla)-Vibrio vulnificus interaction in the gills: Role of the RtxA13 toxin.</title>
        <authorList>
            <person name="Callol A."/>
            <person name="Pajuelo D."/>
            <person name="Ebbesson L."/>
            <person name="Teles M."/>
            <person name="MacKenzie S."/>
            <person name="Amaro C."/>
        </authorList>
    </citation>
    <scope>NUCLEOTIDE SEQUENCE</scope>
</reference>